<proteinExistence type="inferred from homology"/>
<dbReference type="Gene3D" id="3.40.50.720">
    <property type="entry name" value="NAD(P)-binding Rossmann-like Domain"/>
    <property type="match status" value="2"/>
</dbReference>
<keyword evidence="8" id="KW-1185">Reference proteome</keyword>
<evidence type="ECO:0000259" key="5">
    <source>
        <dbReference type="SMART" id="SM01002"/>
    </source>
</evidence>
<evidence type="ECO:0000313" key="7">
    <source>
        <dbReference type="EMBL" id="PWJ39413.1"/>
    </source>
</evidence>
<feature type="domain" description="Alanine dehydrogenase/pyridine nucleotide transhydrogenase N-terminal" evidence="6">
    <location>
        <begin position="39"/>
        <end position="172"/>
    </location>
</feature>
<dbReference type="EMBL" id="QGDO01000006">
    <property type="protein sequence ID" value="PWJ39413.1"/>
    <property type="molecule type" value="Genomic_DNA"/>
</dbReference>
<dbReference type="PANTHER" id="PTHR42795">
    <property type="entry name" value="ALANINE DEHYDROGENASE"/>
    <property type="match status" value="1"/>
</dbReference>
<dbReference type="SMART" id="SM01003">
    <property type="entry name" value="AlaDh_PNT_N"/>
    <property type="match status" value="1"/>
</dbReference>
<evidence type="ECO:0000256" key="2">
    <source>
        <dbReference type="ARBA" id="ARBA00012897"/>
    </source>
</evidence>
<gene>
    <name evidence="7" type="ORF">BC781_106314</name>
</gene>
<protein>
    <recommendedName>
        <fullName evidence="2">alanine dehydrogenase</fullName>
        <ecNumber evidence="2">1.4.1.1</ecNumber>
    </recommendedName>
</protein>
<dbReference type="InterPro" id="IPR008143">
    <property type="entry name" value="Ala_DH/PNT_CS2"/>
</dbReference>
<dbReference type="PANTHER" id="PTHR42795:SF1">
    <property type="entry name" value="ALANINE DEHYDROGENASE"/>
    <property type="match status" value="1"/>
</dbReference>
<evidence type="ECO:0000313" key="8">
    <source>
        <dbReference type="Proteomes" id="UP000245535"/>
    </source>
</evidence>
<dbReference type="PROSITE" id="PS00837">
    <property type="entry name" value="ALADH_PNT_2"/>
    <property type="match status" value="1"/>
</dbReference>
<comment type="similarity">
    <text evidence="1">Belongs to the AlaDH/PNT family.</text>
</comment>
<dbReference type="SUPFAM" id="SSF51735">
    <property type="entry name" value="NAD(P)-binding Rossmann-fold domains"/>
    <property type="match status" value="1"/>
</dbReference>
<dbReference type="Pfam" id="PF01262">
    <property type="entry name" value="AlaDh_PNT_C"/>
    <property type="match status" value="1"/>
</dbReference>
<keyword evidence="3" id="KW-0560">Oxidoreductase</keyword>
<evidence type="ECO:0000256" key="3">
    <source>
        <dbReference type="ARBA" id="ARBA00023002"/>
    </source>
</evidence>
<dbReference type="GO" id="GO:0005886">
    <property type="term" value="C:plasma membrane"/>
    <property type="evidence" value="ECO:0007669"/>
    <property type="project" value="TreeGrafter"/>
</dbReference>
<evidence type="ECO:0000256" key="4">
    <source>
        <dbReference type="ARBA" id="ARBA00023027"/>
    </source>
</evidence>
<sequence>MMGEKDKKEGLSRQEEFSLTPQELLVEEAVSKSNRMTIGVPCETDLEELRVMIKPEAVTVLTANGFEVRVENGAGIGANHSDQEYADAGAIMTSNHEDVFKSDIVLKINPPTLEEISFMRKGKTVVSVLQFNSLNKEYLKAVNQKKLTCVAFNYIEDRVAGLPFVRAMSEIAGSTVMLVAAEYMSNSKGGRGVILGGITGVPSARVVILGAGTVAEYAARTAAGLGAEVKVFDNHIYKLRRLKEKLGQFHLFTSAIDNLMLEDAISRADVVVGALRNNQGRCPTVVTEEVVSKMKENAIIIDVSIDHGGCFETSEPTTHQNPTFKKYGVIHYCVPNIASRVSQTATAAISNIFTPYLISLSETGSVEKLMLAHQGFTKGVYAYRGSMTNDVLASQYGMSSKDLNLILAASMETRMG</sequence>
<dbReference type="InterPro" id="IPR007886">
    <property type="entry name" value="AlaDH/PNT_N"/>
</dbReference>
<dbReference type="Proteomes" id="UP000245535">
    <property type="component" value="Unassembled WGS sequence"/>
</dbReference>
<dbReference type="GO" id="GO:0042853">
    <property type="term" value="P:L-alanine catabolic process"/>
    <property type="evidence" value="ECO:0007669"/>
    <property type="project" value="InterPro"/>
</dbReference>
<dbReference type="SUPFAM" id="SSF52283">
    <property type="entry name" value="Formate/glycerate dehydrogenase catalytic domain-like"/>
    <property type="match status" value="1"/>
</dbReference>
<reference evidence="7 8" key="1">
    <citation type="submission" date="2018-03" db="EMBL/GenBank/DDBJ databases">
        <title>Genomic Encyclopedia of Archaeal and Bacterial Type Strains, Phase II (KMG-II): from individual species to whole genera.</title>
        <authorList>
            <person name="Goeker M."/>
        </authorList>
    </citation>
    <scope>NUCLEOTIDE SEQUENCE [LARGE SCALE GENOMIC DNA]</scope>
    <source>
        <strain evidence="7 8">DSM 28229</strain>
    </source>
</reference>
<dbReference type="SMART" id="SM01002">
    <property type="entry name" value="AlaDh_PNT_C"/>
    <property type="match status" value="1"/>
</dbReference>
<name>A0A315Z6D3_SEDFL</name>
<feature type="domain" description="Alanine dehydrogenase/pyridine nucleotide transhydrogenase NAD(H)-binding" evidence="5">
    <location>
        <begin position="184"/>
        <end position="333"/>
    </location>
</feature>
<dbReference type="Pfam" id="PF05222">
    <property type="entry name" value="AlaDh_PNT_N"/>
    <property type="match status" value="1"/>
</dbReference>
<dbReference type="EC" id="1.4.1.1" evidence="2"/>
<comment type="caution">
    <text evidence="7">The sequence shown here is derived from an EMBL/GenBank/DDBJ whole genome shotgun (WGS) entry which is preliminary data.</text>
</comment>
<evidence type="ECO:0000256" key="1">
    <source>
        <dbReference type="ARBA" id="ARBA00005689"/>
    </source>
</evidence>
<dbReference type="InterPro" id="IPR008141">
    <property type="entry name" value="Ala_DH"/>
</dbReference>
<dbReference type="CDD" id="cd05305">
    <property type="entry name" value="L-AlaDH"/>
    <property type="match status" value="1"/>
</dbReference>
<dbReference type="AlphaFoldDB" id="A0A315Z6D3"/>
<organism evidence="7 8">
    <name type="scientific">Sediminitomix flava</name>
    <dbReference type="NCBI Taxonomy" id="379075"/>
    <lineage>
        <taxon>Bacteria</taxon>
        <taxon>Pseudomonadati</taxon>
        <taxon>Bacteroidota</taxon>
        <taxon>Cytophagia</taxon>
        <taxon>Cytophagales</taxon>
        <taxon>Flammeovirgaceae</taxon>
        <taxon>Sediminitomix</taxon>
    </lineage>
</organism>
<accession>A0A315Z6D3</accession>
<dbReference type="InterPro" id="IPR007698">
    <property type="entry name" value="AlaDH/PNT_NAD(H)-bd"/>
</dbReference>
<dbReference type="InterPro" id="IPR036291">
    <property type="entry name" value="NAD(P)-bd_dom_sf"/>
</dbReference>
<dbReference type="GO" id="GO:0000286">
    <property type="term" value="F:alanine dehydrogenase activity"/>
    <property type="evidence" value="ECO:0007669"/>
    <property type="project" value="UniProtKB-EC"/>
</dbReference>
<evidence type="ECO:0000259" key="6">
    <source>
        <dbReference type="SMART" id="SM01003"/>
    </source>
</evidence>
<keyword evidence="4" id="KW-0520">NAD</keyword>